<evidence type="ECO:0000313" key="3">
    <source>
        <dbReference type="EMBL" id="MCD2422924.1"/>
    </source>
</evidence>
<keyword evidence="4" id="KW-1185">Reference proteome</keyword>
<feature type="domain" description="SHOCT" evidence="1">
    <location>
        <begin position="300"/>
        <end position="325"/>
    </location>
</feature>
<evidence type="ECO:0000313" key="4">
    <source>
        <dbReference type="Proteomes" id="UP001199816"/>
    </source>
</evidence>
<dbReference type="InterPro" id="IPR018649">
    <property type="entry name" value="SHOCT"/>
</dbReference>
<dbReference type="PANTHER" id="PTHR37826:SF2">
    <property type="entry name" value="ZINC-RIBBON DOMAIN-CONTAINING PROTEIN"/>
    <property type="match status" value="1"/>
</dbReference>
<dbReference type="Pfam" id="PF13421">
    <property type="entry name" value="Band_7_1"/>
    <property type="match status" value="1"/>
</dbReference>
<reference evidence="3 4" key="1">
    <citation type="submission" date="2021-11" db="EMBL/GenBank/DDBJ databases">
        <title>Genomic of Niabella pedocola.</title>
        <authorList>
            <person name="Wu T."/>
        </authorList>
    </citation>
    <scope>NUCLEOTIDE SEQUENCE [LARGE SCALE GENOMIC DNA]</scope>
    <source>
        <strain evidence="3 4">JCM 31011</strain>
    </source>
</reference>
<organism evidence="3 4">
    <name type="scientific">Niabella pedocola</name>
    <dbReference type="NCBI Taxonomy" id="1752077"/>
    <lineage>
        <taxon>Bacteria</taxon>
        <taxon>Pseudomonadati</taxon>
        <taxon>Bacteroidota</taxon>
        <taxon>Chitinophagia</taxon>
        <taxon>Chitinophagales</taxon>
        <taxon>Chitinophagaceae</taxon>
        <taxon>Niabella</taxon>
    </lineage>
</organism>
<gene>
    <name evidence="3" type="ORF">LQ567_09140</name>
</gene>
<evidence type="ECO:0000259" key="2">
    <source>
        <dbReference type="Pfam" id="PF13421"/>
    </source>
</evidence>
<proteinExistence type="predicted"/>
<dbReference type="CDD" id="cd03408">
    <property type="entry name" value="SPFH_like_u1"/>
    <property type="match status" value="1"/>
</dbReference>
<protein>
    <submittedName>
        <fullName evidence="3">SPFH domain-containing protein</fullName>
    </submittedName>
</protein>
<sequence length="328" mass="36535">MGLFDFIKNEFVEVIEWVDTSSNTLIWKFQDKGNNIKNGAKLTVRESQLVVLMNEGEFGDVYQLGLHTLSTSNMPITTTLKSWKYGFESPFKVDIYFINTRQFTDLKWGTSGPVLIRDAELGQVRLKAFGNFAIRISDAKKFITEFAGTNPFVRVEGVEEVLQGILSSHFAEVLAKAKISVLELAANYQALGIQLKPEFQKELDSYGLSLEKFFIENISLPEEVEKILDKKTELNILKGNLNEFNQMQGGIALENLSNNDAAGNMGGVGAGVVLTNLMAQANQPQQPAAAESKTNLMDVLKQLGELKNQGIITEEEFAEKKKEILARL</sequence>
<feature type="domain" description="SPFH" evidence="2">
    <location>
        <begin position="26"/>
        <end position="235"/>
    </location>
</feature>
<evidence type="ECO:0000259" key="1">
    <source>
        <dbReference type="Pfam" id="PF09851"/>
    </source>
</evidence>
<dbReference type="PANTHER" id="PTHR37826">
    <property type="entry name" value="FLOTILLIN BAND_7_5 DOMAIN PROTEIN"/>
    <property type="match status" value="1"/>
</dbReference>
<dbReference type="SUPFAM" id="SSF117892">
    <property type="entry name" value="Band 7/SPFH domain"/>
    <property type="match status" value="1"/>
</dbReference>
<dbReference type="RefSeq" id="WP_231004195.1">
    <property type="nucleotide sequence ID" value="NZ_JAJNEC010000005.1"/>
</dbReference>
<dbReference type="Pfam" id="PF09851">
    <property type="entry name" value="SHOCT"/>
    <property type="match status" value="1"/>
</dbReference>
<dbReference type="Gene3D" id="3.30.479.30">
    <property type="entry name" value="Band 7 domain"/>
    <property type="match status" value="1"/>
</dbReference>
<accession>A0ABS8PPB1</accession>
<comment type="caution">
    <text evidence="3">The sequence shown here is derived from an EMBL/GenBank/DDBJ whole genome shotgun (WGS) entry which is preliminary data.</text>
</comment>
<dbReference type="InterPro" id="IPR036013">
    <property type="entry name" value="Band_7/SPFH_dom_sf"/>
</dbReference>
<dbReference type="EMBL" id="JAJNEC010000005">
    <property type="protein sequence ID" value="MCD2422924.1"/>
    <property type="molecule type" value="Genomic_DNA"/>
</dbReference>
<dbReference type="InterPro" id="IPR033880">
    <property type="entry name" value="SPFH_YdjI"/>
</dbReference>
<dbReference type="Proteomes" id="UP001199816">
    <property type="component" value="Unassembled WGS sequence"/>
</dbReference>
<name>A0ABS8PPB1_9BACT</name>